<sequence>MARTFSLLVAPLLVVFLGYCHADPEYCDRGFLISSKFHTCWETATAKRPFSQLHKIHAVYTPQLLELYASHMCSVVKPLALDCLKNEVSSCSNMDKLLATADSSGGACTKNHLNPLFKQHIIDHLKPIRGDSPCFDVADQAYKCYEMAGEKILKSGVSHINIDFFYKVADKFFGYIWDCHVDLFKGMSDVCENWQIPMLFSLQQNAMPSLFGMKLDNYQISKLELSRNKSVLPVTTPAPVVDETCKNARVTSYLLMRVVKDKREAQPGDILVQLDAGGDLQSELTVDGGPDMNDEVYSFVADIVNSEGGIDMKALRKKLKEDRKKQREVNDFLKNIKKKESKNKKKAAKKPKAKGTQNDGMIN</sequence>
<feature type="region of interest" description="Disordered" evidence="1">
    <location>
        <begin position="320"/>
        <end position="363"/>
    </location>
</feature>
<protein>
    <submittedName>
        <fullName evidence="4">Uncharacterized protein LOC101851998</fullName>
    </submittedName>
</protein>
<proteinExistence type="predicted"/>
<feature type="compositionally biased region" description="Basic residues" evidence="1">
    <location>
        <begin position="335"/>
        <end position="353"/>
    </location>
</feature>
<evidence type="ECO:0000313" key="3">
    <source>
        <dbReference type="Proteomes" id="UP000694888"/>
    </source>
</evidence>
<evidence type="ECO:0000256" key="2">
    <source>
        <dbReference type="SAM" id="SignalP"/>
    </source>
</evidence>
<feature type="compositionally biased region" description="Basic and acidic residues" evidence="1">
    <location>
        <begin position="320"/>
        <end position="331"/>
    </location>
</feature>
<feature type="chain" id="PRO_5046373938" evidence="2">
    <location>
        <begin position="23"/>
        <end position="363"/>
    </location>
</feature>
<keyword evidence="2" id="KW-0732">Signal</keyword>
<keyword evidence="3" id="KW-1185">Reference proteome</keyword>
<dbReference type="GeneID" id="101851998"/>
<accession>A0ABM0JDP2</accession>
<dbReference type="Proteomes" id="UP000694888">
    <property type="component" value="Unplaced"/>
</dbReference>
<reference evidence="4" key="1">
    <citation type="submission" date="2025-08" db="UniProtKB">
        <authorList>
            <consortium name="RefSeq"/>
        </authorList>
    </citation>
    <scope>IDENTIFICATION</scope>
</reference>
<evidence type="ECO:0000256" key="1">
    <source>
        <dbReference type="SAM" id="MobiDB-lite"/>
    </source>
</evidence>
<organism evidence="3 4">
    <name type="scientific">Aplysia californica</name>
    <name type="common">California sea hare</name>
    <dbReference type="NCBI Taxonomy" id="6500"/>
    <lineage>
        <taxon>Eukaryota</taxon>
        <taxon>Metazoa</taxon>
        <taxon>Spiralia</taxon>
        <taxon>Lophotrochozoa</taxon>
        <taxon>Mollusca</taxon>
        <taxon>Gastropoda</taxon>
        <taxon>Heterobranchia</taxon>
        <taxon>Euthyneura</taxon>
        <taxon>Tectipleura</taxon>
        <taxon>Aplysiida</taxon>
        <taxon>Aplysioidea</taxon>
        <taxon>Aplysiidae</taxon>
        <taxon>Aplysia</taxon>
    </lineage>
</organism>
<name>A0ABM0JDP2_APLCA</name>
<dbReference type="RefSeq" id="XP_005091286.2">
    <property type="nucleotide sequence ID" value="XM_005091229.3"/>
</dbReference>
<feature type="signal peptide" evidence="2">
    <location>
        <begin position="1"/>
        <end position="22"/>
    </location>
</feature>
<evidence type="ECO:0000313" key="4">
    <source>
        <dbReference type="RefSeq" id="XP_005091286.2"/>
    </source>
</evidence>
<gene>
    <name evidence="4" type="primary">LOC101851998</name>
</gene>